<sequence length="210" mass="23412">MLSFWQRAAIAVVVTFAIIGVLVSDQWIRDAAESELTSIQRWFGESARAEVVDRAARWYTAAIVDTGFADEVWKGYTRTPEQRARSPEFETGPFKAGLDWFETRIVVFFTLIFQVFLRLSAVVLWAPYLALLIIPAAIDGWVRRKIKQTSFSYTSPLAHSYSMLAIKTAIVGILFVFLLPVPLPFGCIPAAGVLVALALGLVIANTQKRI</sequence>
<dbReference type="Pfam" id="PF14348">
    <property type="entry name" value="DtrJ-like"/>
    <property type="match status" value="1"/>
</dbReference>
<dbReference type="OrthoDB" id="9128627at2"/>
<keyword evidence="1" id="KW-0812">Transmembrane</keyword>
<feature type="transmembrane region" description="Helical" evidence="1">
    <location>
        <begin position="183"/>
        <end position="204"/>
    </location>
</feature>
<feature type="transmembrane region" description="Helical" evidence="1">
    <location>
        <begin position="158"/>
        <end position="177"/>
    </location>
</feature>
<keyword evidence="3" id="KW-1185">Reference proteome</keyword>
<dbReference type="RefSeq" id="WP_106894179.1">
    <property type="nucleotide sequence ID" value="NZ_CP027861.1"/>
</dbReference>
<dbReference type="EMBL" id="CP027861">
    <property type="protein sequence ID" value="AVQ00261.1"/>
    <property type="molecule type" value="Genomic_DNA"/>
</dbReference>
<keyword evidence="1" id="KW-0472">Membrane</keyword>
<name>A0A2P1PZJ3_9GAMM</name>
<evidence type="ECO:0000313" key="2">
    <source>
        <dbReference type="EMBL" id="AVQ00261.1"/>
    </source>
</evidence>
<geneLocation type="plasmid" evidence="2">
    <name>unnamed</name>
</geneLocation>
<dbReference type="InterPro" id="IPR022266">
    <property type="entry name" value="DtrJ-like"/>
</dbReference>
<feature type="transmembrane region" description="Helical" evidence="1">
    <location>
        <begin position="105"/>
        <end position="138"/>
    </location>
</feature>
<gene>
    <name evidence="2" type="ORF">C7S18_23480</name>
</gene>
<reference evidence="2 3" key="1">
    <citation type="submission" date="2018-03" db="EMBL/GenBank/DDBJ databases">
        <title>Ahniella affigens gen. nov., sp. nov., a gammaproteobacterium isolated from sandy soil near a stream.</title>
        <authorList>
            <person name="Ko Y."/>
            <person name="Kim J.-H."/>
        </authorList>
    </citation>
    <scope>NUCLEOTIDE SEQUENCE [LARGE SCALE GENOMIC DNA]</scope>
    <source>
        <strain evidence="2 3">D13</strain>
        <plasmid evidence="3">Plasmid unnamed</plasmid>
    </source>
</reference>
<protein>
    <recommendedName>
        <fullName evidence="4">DUF4400 domain-containing protein</fullName>
    </recommendedName>
</protein>
<dbReference type="KEGG" id="xba:C7S18_23480"/>
<evidence type="ECO:0008006" key="4">
    <source>
        <dbReference type="Google" id="ProtNLM"/>
    </source>
</evidence>
<keyword evidence="1" id="KW-1133">Transmembrane helix</keyword>
<dbReference type="Proteomes" id="UP000241074">
    <property type="component" value="Plasmid unnamed"/>
</dbReference>
<evidence type="ECO:0000256" key="1">
    <source>
        <dbReference type="SAM" id="Phobius"/>
    </source>
</evidence>
<dbReference type="AlphaFoldDB" id="A0A2P1PZJ3"/>
<proteinExistence type="predicted"/>
<evidence type="ECO:0000313" key="3">
    <source>
        <dbReference type="Proteomes" id="UP000241074"/>
    </source>
</evidence>
<reference evidence="2 3" key="2">
    <citation type="submission" date="2018-03" db="EMBL/GenBank/DDBJ databases">
        <authorList>
            <person name="Keele B.F."/>
        </authorList>
    </citation>
    <scope>NUCLEOTIDE SEQUENCE [LARGE SCALE GENOMIC DNA]</scope>
    <source>
        <strain evidence="2 3">D13</strain>
        <plasmid evidence="3">Plasmid unnamed</plasmid>
    </source>
</reference>
<keyword evidence="2" id="KW-0614">Plasmid</keyword>
<accession>A0A2P1PZJ3</accession>
<organism evidence="2 3">
    <name type="scientific">Ahniella affigens</name>
    <dbReference type="NCBI Taxonomy" id="2021234"/>
    <lineage>
        <taxon>Bacteria</taxon>
        <taxon>Pseudomonadati</taxon>
        <taxon>Pseudomonadota</taxon>
        <taxon>Gammaproteobacteria</taxon>
        <taxon>Lysobacterales</taxon>
        <taxon>Rhodanobacteraceae</taxon>
        <taxon>Ahniella</taxon>
    </lineage>
</organism>